<keyword evidence="3" id="KW-1185">Reference proteome</keyword>
<accession>A0A2G2X1I1</accession>
<organism evidence="2 3">
    <name type="scientific">Capsicum baccatum</name>
    <name type="common">Peruvian pepper</name>
    <dbReference type="NCBI Taxonomy" id="33114"/>
    <lineage>
        <taxon>Eukaryota</taxon>
        <taxon>Viridiplantae</taxon>
        <taxon>Streptophyta</taxon>
        <taxon>Embryophyta</taxon>
        <taxon>Tracheophyta</taxon>
        <taxon>Spermatophyta</taxon>
        <taxon>Magnoliopsida</taxon>
        <taxon>eudicotyledons</taxon>
        <taxon>Gunneridae</taxon>
        <taxon>Pentapetalae</taxon>
        <taxon>asterids</taxon>
        <taxon>lamiids</taxon>
        <taxon>Solanales</taxon>
        <taxon>Solanaceae</taxon>
        <taxon>Solanoideae</taxon>
        <taxon>Capsiceae</taxon>
        <taxon>Capsicum</taxon>
    </lineage>
</organism>
<comment type="similarity">
    <text evidence="1">Belongs to the UDP-glycosyltransferase family.</text>
</comment>
<dbReference type="GO" id="GO:0080044">
    <property type="term" value="F:quercetin 7-O-glucosyltransferase activity"/>
    <property type="evidence" value="ECO:0007669"/>
    <property type="project" value="TreeGrafter"/>
</dbReference>
<dbReference type="STRING" id="33114.A0A2G2X1I1"/>
<dbReference type="PANTHER" id="PTHR11926:SF1375">
    <property type="entry name" value="GLYCOSYLTRANSFERASE"/>
    <property type="match status" value="1"/>
</dbReference>
<reference evidence="3" key="2">
    <citation type="journal article" date="2017" name="J. Anim. Genet.">
        <title>Multiple reference genome sequences of hot pepper reveal the massive evolution of plant disease resistance genes by retroduplication.</title>
        <authorList>
            <person name="Kim S."/>
            <person name="Park J."/>
            <person name="Yeom S.-I."/>
            <person name="Kim Y.-M."/>
            <person name="Seo E."/>
            <person name="Kim K.-T."/>
            <person name="Kim M.-S."/>
            <person name="Lee J.M."/>
            <person name="Cheong K."/>
            <person name="Shin H.-S."/>
            <person name="Kim S.-B."/>
            <person name="Han K."/>
            <person name="Lee J."/>
            <person name="Park M."/>
            <person name="Lee H.-A."/>
            <person name="Lee H.-Y."/>
            <person name="Lee Y."/>
            <person name="Oh S."/>
            <person name="Lee J.H."/>
            <person name="Choi E."/>
            <person name="Choi E."/>
            <person name="Lee S.E."/>
            <person name="Jeon J."/>
            <person name="Kim H."/>
            <person name="Choi G."/>
            <person name="Song H."/>
            <person name="Lee J."/>
            <person name="Lee S.-C."/>
            <person name="Kwon J.-K."/>
            <person name="Lee H.-Y."/>
            <person name="Koo N."/>
            <person name="Hong Y."/>
            <person name="Kim R.W."/>
            <person name="Kang W.-H."/>
            <person name="Huh J.H."/>
            <person name="Kang B.-C."/>
            <person name="Yang T.-J."/>
            <person name="Lee Y.-H."/>
            <person name="Bennetzen J.L."/>
            <person name="Choi D."/>
        </authorList>
    </citation>
    <scope>NUCLEOTIDE SEQUENCE [LARGE SCALE GENOMIC DNA]</scope>
    <source>
        <strain evidence="3">cv. PBC81</strain>
    </source>
</reference>
<comment type="caution">
    <text evidence="2">The sequence shown here is derived from an EMBL/GenBank/DDBJ whole genome shotgun (WGS) entry which is preliminary data.</text>
</comment>
<evidence type="ECO:0000313" key="2">
    <source>
        <dbReference type="EMBL" id="PHT51348.1"/>
    </source>
</evidence>
<dbReference type="SUPFAM" id="SSF53756">
    <property type="entry name" value="UDP-Glycosyltransferase/glycogen phosphorylase"/>
    <property type="match status" value="1"/>
</dbReference>
<evidence type="ECO:0000313" key="3">
    <source>
        <dbReference type="Proteomes" id="UP000224567"/>
    </source>
</evidence>
<dbReference type="GO" id="GO:0080043">
    <property type="term" value="F:quercetin 3-O-glucosyltransferase activity"/>
    <property type="evidence" value="ECO:0007669"/>
    <property type="project" value="TreeGrafter"/>
</dbReference>
<dbReference type="OrthoDB" id="5835829at2759"/>
<dbReference type="Gene3D" id="3.40.50.2000">
    <property type="entry name" value="Glycogen Phosphorylase B"/>
    <property type="match status" value="2"/>
</dbReference>
<dbReference type="EMBL" id="MLFT02000004">
    <property type="protein sequence ID" value="PHT51348.1"/>
    <property type="molecule type" value="Genomic_DNA"/>
</dbReference>
<gene>
    <name evidence="2" type="ORF">CQW23_11095</name>
</gene>
<sequence length="239" mass="26857">MHSSSYLRLRQEKSSLEMEIGFIISGIVNVHVGIAGEGKVIAPSDSKYKTSKLVVGICCYILFVSGILSTDVHGESFWFVVSRLVNAHCLIGTLKILKVYERIPLSLPIFLSITGLPKLRFPNLPSLGCSTGRYPPIIMHVLGQFVNFEKADWVLFNSFNKLEEEVGAPYSLCSQAQQHIMFLWVVKPDEQSKLPSDFIKETSGKGSVVTWCSQLEVVAHHTIRCFISHCRWNSNLKRQ</sequence>
<name>A0A2G2X1I1_CAPBA</name>
<protein>
    <submittedName>
        <fullName evidence="2">UDP-glycosyltransferase 74E1</fullName>
    </submittedName>
</protein>
<dbReference type="PANTHER" id="PTHR11926">
    <property type="entry name" value="GLUCOSYL/GLUCURONOSYL TRANSFERASES"/>
    <property type="match status" value="1"/>
</dbReference>
<proteinExistence type="inferred from homology"/>
<evidence type="ECO:0000256" key="1">
    <source>
        <dbReference type="ARBA" id="ARBA00009995"/>
    </source>
</evidence>
<dbReference type="AlphaFoldDB" id="A0A2G2X1I1"/>
<reference evidence="2 3" key="1">
    <citation type="journal article" date="2017" name="Genome Biol.">
        <title>New reference genome sequences of hot pepper reveal the massive evolution of plant disease-resistance genes by retroduplication.</title>
        <authorList>
            <person name="Kim S."/>
            <person name="Park J."/>
            <person name="Yeom S.I."/>
            <person name="Kim Y.M."/>
            <person name="Seo E."/>
            <person name="Kim K.T."/>
            <person name="Kim M.S."/>
            <person name="Lee J.M."/>
            <person name="Cheong K."/>
            <person name="Shin H.S."/>
            <person name="Kim S.B."/>
            <person name="Han K."/>
            <person name="Lee J."/>
            <person name="Park M."/>
            <person name="Lee H.A."/>
            <person name="Lee H.Y."/>
            <person name="Lee Y."/>
            <person name="Oh S."/>
            <person name="Lee J.H."/>
            <person name="Choi E."/>
            <person name="Choi E."/>
            <person name="Lee S.E."/>
            <person name="Jeon J."/>
            <person name="Kim H."/>
            <person name="Choi G."/>
            <person name="Song H."/>
            <person name="Lee J."/>
            <person name="Lee S.C."/>
            <person name="Kwon J.K."/>
            <person name="Lee H.Y."/>
            <person name="Koo N."/>
            <person name="Hong Y."/>
            <person name="Kim R.W."/>
            <person name="Kang W.H."/>
            <person name="Huh J.H."/>
            <person name="Kang B.C."/>
            <person name="Yang T.J."/>
            <person name="Lee Y.H."/>
            <person name="Bennetzen J.L."/>
            <person name="Choi D."/>
        </authorList>
    </citation>
    <scope>NUCLEOTIDE SEQUENCE [LARGE SCALE GENOMIC DNA]</scope>
    <source>
        <strain evidence="3">cv. PBC81</strain>
    </source>
</reference>
<dbReference type="Proteomes" id="UP000224567">
    <property type="component" value="Unassembled WGS sequence"/>
</dbReference>